<feature type="region of interest" description="Disordered" evidence="3">
    <location>
        <begin position="909"/>
        <end position="952"/>
    </location>
</feature>
<comment type="subcellular location">
    <subcellularLocation>
        <location evidence="1">Nucleus</location>
    </subcellularLocation>
</comment>
<feature type="region of interest" description="Disordered" evidence="3">
    <location>
        <begin position="771"/>
        <end position="795"/>
    </location>
</feature>
<feature type="domain" description="ELYS-like" evidence="4">
    <location>
        <begin position="506"/>
        <end position="717"/>
    </location>
</feature>
<dbReference type="InterPro" id="IPR036322">
    <property type="entry name" value="WD40_repeat_dom_sf"/>
</dbReference>
<feature type="compositionally biased region" description="Low complexity" evidence="3">
    <location>
        <begin position="776"/>
        <end position="794"/>
    </location>
</feature>
<evidence type="ECO:0000256" key="2">
    <source>
        <dbReference type="ARBA" id="ARBA00023242"/>
    </source>
</evidence>
<dbReference type="GO" id="GO:0005634">
    <property type="term" value="C:nucleus"/>
    <property type="evidence" value="ECO:0007669"/>
    <property type="project" value="UniProtKB-SubCell"/>
</dbReference>
<feature type="region of interest" description="Disordered" evidence="3">
    <location>
        <begin position="827"/>
        <end position="846"/>
    </location>
</feature>
<keyword evidence="2" id="KW-0539">Nucleus</keyword>
<sequence>MTLVTEFRPVAHEFYPEDYHGAAFVGAKAADALWFYRFDASFIEVRDVFTCQDKVFASLSTSDIKQRFKNLLRGEEIHIVNVQDAYVGEYHTLVFVVREMQEDRDHVFIWNLLTLHLQLLVSAHRLLTAATVTAQQAIMKNNVSNTNGPAGRASTSSIDLDDDEEEIHHHEDEDSSPSRVSIQGNRRQLLVLGHRNGWVTIYKFTVSLTGQVTCAQDPEHEICLHNGSVTSFATMSNQSAGSIPVIVAGTSEGKVFVIKYDGAQESQGLQVLMALEDLHSKNLPITSITLEPTKDEALALLAVGQGFLPGAQDCGECPTISIYYLRLQKSDYRLLGHVQPPMMEGEVATGGKTLAATISEDANGLRIHCAFSIQVDDAPLRSNLTTVQINHKDVQKLDVVEMTAIEGGTLLDISPLTNSYELMVLYLSKLVSYVHAADIEWNRRESEWAEESSAAATAAQENQRDSSLNRDLIPQYGDYFQDRAKFDYSDSELAEIEQRRGLLGGKLFYDRLLEFVGLDVGVLYPPRNHAQQKNLWTNIYFNGDLGSDNRNCLAYYLLKSQHGDTSEQFLKEFMIPSKFVDLMNGFWALDHFEFKNAVLYLSRPGLTVDWIEEVVETIFEHGSPILARQFIIAANLDLQTEKFVQLKMKTLLASDFSEAFYFQRAKRTSDIAGLYERLFTSLLDYCFLGKPNRKAISVLSLLTLTRQEEDIFVRYCEGHSGLTREIGQEYLIMYYINHSRYMEAVRMHRKLLAVEIEKEDAEQFHRDAIERRNSRQQQSSPGTHQQQQSQQHLNKSQKRQLLIENLLMILPETQRTILELEQKQVQESSLSSHDKPFSTLVSRSTAQETIARDDTVKTGKGGARMDVDRVASHGDHAVLMSLLQVTDAPKKSLQGLDLDWFLFGDTGDEDHGSMEAPKESLETTGSDSIDARANGSKVSEVEVTLIDDDEDL</sequence>
<evidence type="ECO:0000256" key="1">
    <source>
        <dbReference type="ARBA" id="ARBA00004123"/>
    </source>
</evidence>
<dbReference type="AlphaFoldDB" id="A0A9P3HKA6"/>
<dbReference type="PANTHER" id="PTHR21583">
    <property type="entry name" value="ELYS PROTEIN"/>
    <property type="match status" value="1"/>
</dbReference>
<comment type="caution">
    <text evidence="5">The sequence shown here is derived from an EMBL/GenBank/DDBJ whole genome shotgun (WGS) entry which is preliminary data.</text>
</comment>
<reference evidence="5" key="2">
    <citation type="journal article" date="2022" name="Microbiol. Resour. Announc.">
        <title>Whole-Genome Sequence of Entomortierella parvispora E1425, a Mucoromycotan Fungus Associated with Burkholderiaceae-Related Endosymbiotic Bacteria.</title>
        <authorList>
            <person name="Herlambang A."/>
            <person name="Guo Y."/>
            <person name="Takashima Y."/>
            <person name="Narisawa K."/>
            <person name="Ohta H."/>
            <person name="Nishizawa T."/>
        </authorList>
    </citation>
    <scope>NUCLEOTIDE SEQUENCE</scope>
    <source>
        <strain evidence="5">E1425</strain>
    </source>
</reference>
<dbReference type="Pfam" id="PF13934">
    <property type="entry name" value="ELYS"/>
    <property type="match status" value="1"/>
</dbReference>
<organism evidence="5 6">
    <name type="scientific">Entomortierella parvispora</name>
    <dbReference type="NCBI Taxonomy" id="205924"/>
    <lineage>
        <taxon>Eukaryota</taxon>
        <taxon>Fungi</taxon>
        <taxon>Fungi incertae sedis</taxon>
        <taxon>Mucoromycota</taxon>
        <taxon>Mortierellomycotina</taxon>
        <taxon>Mortierellomycetes</taxon>
        <taxon>Mortierellales</taxon>
        <taxon>Mortierellaceae</taxon>
        <taxon>Entomortierella</taxon>
    </lineage>
</organism>
<evidence type="ECO:0000313" key="5">
    <source>
        <dbReference type="EMBL" id="GJJ78140.1"/>
    </source>
</evidence>
<feature type="compositionally biased region" description="Basic and acidic residues" evidence="3">
    <location>
        <begin position="909"/>
        <end position="921"/>
    </location>
</feature>
<keyword evidence="6" id="KW-1185">Reference proteome</keyword>
<dbReference type="Proteomes" id="UP000827284">
    <property type="component" value="Unassembled WGS sequence"/>
</dbReference>
<dbReference type="EMBL" id="BQFW01000014">
    <property type="protein sequence ID" value="GJJ78140.1"/>
    <property type="molecule type" value="Genomic_DNA"/>
</dbReference>
<evidence type="ECO:0000256" key="3">
    <source>
        <dbReference type="SAM" id="MobiDB-lite"/>
    </source>
</evidence>
<evidence type="ECO:0000259" key="4">
    <source>
        <dbReference type="Pfam" id="PF13934"/>
    </source>
</evidence>
<proteinExistence type="predicted"/>
<evidence type="ECO:0000313" key="6">
    <source>
        <dbReference type="Proteomes" id="UP000827284"/>
    </source>
</evidence>
<protein>
    <recommendedName>
        <fullName evidence="4">ELYS-like domain-containing protein</fullName>
    </recommendedName>
</protein>
<name>A0A9P3HKA6_9FUNG</name>
<dbReference type="InterPro" id="IPR052620">
    <property type="entry name" value="ELYS/MEL-28_NucAsmblyFactor"/>
</dbReference>
<reference evidence="5" key="1">
    <citation type="submission" date="2021-11" db="EMBL/GenBank/DDBJ databases">
        <authorList>
            <person name="Herlambang A."/>
            <person name="Guo Y."/>
            <person name="Takashima Y."/>
            <person name="Nishizawa T."/>
        </authorList>
    </citation>
    <scope>NUCLEOTIDE SEQUENCE</scope>
    <source>
        <strain evidence="5">E1425</strain>
    </source>
</reference>
<dbReference type="SUPFAM" id="SSF50978">
    <property type="entry name" value="WD40 repeat-like"/>
    <property type="match status" value="1"/>
</dbReference>
<accession>A0A9P3HKA6</accession>
<gene>
    <name evidence="5" type="ORF">EMPS_10499</name>
</gene>
<dbReference type="PANTHER" id="PTHR21583:SF8">
    <property type="entry name" value="PROTEIN ELYS"/>
    <property type="match status" value="1"/>
</dbReference>
<dbReference type="InterPro" id="IPR025151">
    <property type="entry name" value="ELYS_dom"/>
</dbReference>
<dbReference type="OrthoDB" id="20729at2759"/>